<feature type="region of interest" description="Disordered" evidence="1">
    <location>
        <begin position="1"/>
        <end position="44"/>
    </location>
</feature>
<dbReference type="Proteomes" id="UP000316256">
    <property type="component" value="Unassembled WGS sequence"/>
</dbReference>
<accession>A0A541BQL7</accession>
<sequence>MGSGKDKDKKASSSTPATKPLAVGDQVVTSADPVLPDGDPSEQPGVIVDDFAGSLADDADYGRDWAHARRWAIKLDDGRLVFRSSEEVERPAG</sequence>
<keyword evidence="3" id="KW-1185">Reference proteome</keyword>
<evidence type="ECO:0000313" key="3">
    <source>
        <dbReference type="Proteomes" id="UP000316256"/>
    </source>
</evidence>
<organism evidence="2 3">
    <name type="scientific">Rhodococcus spelaei</name>
    <dbReference type="NCBI Taxonomy" id="2546320"/>
    <lineage>
        <taxon>Bacteria</taxon>
        <taxon>Bacillati</taxon>
        <taxon>Actinomycetota</taxon>
        <taxon>Actinomycetes</taxon>
        <taxon>Mycobacteriales</taxon>
        <taxon>Nocardiaceae</taxon>
        <taxon>Rhodococcus</taxon>
    </lineage>
</organism>
<reference evidence="2 3" key="1">
    <citation type="submission" date="2019-06" db="EMBL/GenBank/DDBJ databases">
        <title>Rhodococcus spaelei sp. nov., isolated from a cave.</title>
        <authorList>
            <person name="Lee S.D."/>
        </authorList>
    </citation>
    <scope>NUCLEOTIDE SEQUENCE [LARGE SCALE GENOMIC DNA]</scope>
    <source>
        <strain evidence="2 3">C9-5</strain>
    </source>
</reference>
<protein>
    <submittedName>
        <fullName evidence="2">Uncharacterized protein</fullName>
    </submittedName>
</protein>
<proteinExistence type="predicted"/>
<dbReference type="EMBL" id="VIGH01000001">
    <property type="protein sequence ID" value="TQF74632.1"/>
    <property type="molecule type" value="Genomic_DNA"/>
</dbReference>
<dbReference type="RefSeq" id="WP_142094717.1">
    <property type="nucleotide sequence ID" value="NZ_VIGH01000001.1"/>
</dbReference>
<evidence type="ECO:0000256" key="1">
    <source>
        <dbReference type="SAM" id="MobiDB-lite"/>
    </source>
</evidence>
<comment type="caution">
    <text evidence="2">The sequence shown here is derived from an EMBL/GenBank/DDBJ whole genome shotgun (WGS) entry which is preliminary data.</text>
</comment>
<gene>
    <name evidence="2" type="ORF">FK531_00550</name>
</gene>
<name>A0A541BQL7_9NOCA</name>
<dbReference type="AlphaFoldDB" id="A0A541BQL7"/>
<feature type="compositionally biased region" description="Basic and acidic residues" evidence="1">
    <location>
        <begin position="1"/>
        <end position="11"/>
    </location>
</feature>
<evidence type="ECO:0000313" key="2">
    <source>
        <dbReference type="EMBL" id="TQF74632.1"/>
    </source>
</evidence>
<dbReference type="OrthoDB" id="4463870at2"/>